<evidence type="ECO:0000256" key="2">
    <source>
        <dbReference type="ARBA" id="ARBA00022475"/>
    </source>
</evidence>
<dbReference type="Pfam" id="PF01790">
    <property type="entry name" value="LGT"/>
    <property type="match status" value="1"/>
</dbReference>
<evidence type="ECO:0000256" key="7">
    <source>
        <dbReference type="HAMAP-Rule" id="MF_01147"/>
    </source>
</evidence>
<dbReference type="EMBL" id="JADIMJ010000040">
    <property type="protein sequence ID" value="MBO8453572.1"/>
    <property type="molecule type" value="Genomic_DNA"/>
</dbReference>
<feature type="transmembrane region" description="Helical" evidence="7">
    <location>
        <begin position="57"/>
        <end position="79"/>
    </location>
</feature>
<sequence length="295" mass="34227">MTDLLFINWNVNPEIFHIGSFAVRWYSLLFISGFFIGWYIFKWFFRREGVPVTLLEPLLYTLLAGTIVGARLGHCLFYQPDYYFGSWKGFWEIFMVWKGGLASHGGTIALILAMWWFSHHYGRKYDFDLLWILDRLCIAVCFAGALIRIGNLFNSEIYGDVTSLPWGFIFELRGETQPKHPTQIYEALSYTILGFVLMAMYRYRLEKLRRGTLLGIFFIVLFGMRFLIEFIKEPQVGFEEGMVLNMGQILSIPFILIGIGLIIYSLGWGKPAMLQHQQKHKAEPTRHAKSLADGK</sequence>
<proteinExistence type="inferred from homology"/>
<evidence type="ECO:0000313" key="9">
    <source>
        <dbReference type="Proteomes" id="UP000771749"/>
    </source>
</evidence>
<dbReference type="Proteomes" id="UP000771749">
    <property type="component" value="Unassembled WGS sequence"/>
</dbReference>
<dbReference type="InterPro" id="IPR001640">
    <property type="entry name" value="Lgt"/>
</dbReference>
<reference evidence="8" key="1">
    <citation type="submission" date="2020-10" db="EMBL/GenBank/DDBJ databases">
        <authorList>
            <person name="Gilroy R."/>
        </authorList>
    </citation>
    <scope>NUCLEOTIDE SEQUENCE</scope>
    <source>
        <strain evidence="8">F1-3629</strain>
    </source>
</reference>
<evidence type="ECO:0000256" key="3">
    <source>
        <dbReference type="ARBA" id="ARBA00022679"/>
    </source>
</evidence>
<feature type="binding site" evidence="7">
    <location>
        <position position="148"/>
    </location>
    <ligand>
        <name>a 1,2-diacyl-sn-glycero-3-phospho-(1'-sn-glycerol)</name>
        <dbReference type="ChEBI" id="CHEBI:64716"/>
    </ligand>
</feature>
<feature type="transmembrane region" description="Helical" evidence="7">
    <location>
        <begin position="213"/>
        <end position="231"/>
    </location>
</feature>
<comment type="caution">
    <text evidence="8">The sequence shown here is derived from an EMBL/GenBank/DDBJ whole genome shotgun (WGS) entry which is preliminary data.</text>
</comment>
<comment type="similarity">
    <text evidence="1 7">Belongs to the Lgt family.</text>
</comment>
<name>A0A940DQ49_9BACT</name>
<dbReference type="EC" id="2.5.1.145" evidence="7"/>
<reference evidence="8" key="2">
    <citation type="journal article" date="2021" name="PeerJ">
        <title>Extensive microbial diversity within the chicken gut microbiome revealed by metagenomics and culture.</title>
        <authorList>
            <person name="Gilroy R."/>
            <person name="Ravi A."/>
            <person name="Getino M."/>
            <person name="Pursley I."/>
            <person name="Horton D.L."/>
            <person name="Alikhan N.F."/>
            <person name="Baker D."/>
            <person name="Gharbi K."/>
            <person name="Hall N."/>
            <person name="Watson M."/>
            <person name="Adriaenssens E.M."/>
            <person name="Foster-Nyarko E."/>
            <person name="Jarju S."/>
            <person name="Secka A."/>
            <person name="Antonio M."/>
            <person name="Oren A."/>
            <person name="Chaudhuri R.R."/>
            <person name="La Ragione R."/>
            <person name="Hildebrand F."/>
            <person name="Pallen M.J."/>
        </authorList>
    </citation>
    <scope>NUCLEOTIDE SEQUENCE</scope>
    <source>
        <strain evidence="8">F1-3629</strain>
    </source>
</reference>
<gene>
    <name evidence="7 8" type="primary">lgt</name>
    <name evidence="8" type="ORF">IAC07_02460</name>
</gene>
<comment type="function">
    <text evidence="7">Catalyzes the transfer of the diacylglyceryl group from phosphatidylglycerol to the sulfhydryl group of the N-terminal cysteine of a prolipoprotein, the first step in the formation of mature lipoproteins.</text>
</comment>
<dbReference type="AlphaFoldDB" id="A0A940DQ49"/>
<evidence type="ECO:0000256" key="1">
    <source>
        <dbReference type="ARBA" id="ARBA00007150"/>
    </source>
</evidence>
<dbReference type="PANTHER" id="PTHR30589:SF0">
    <property type="entry name" value="PHOSPHATIDYLGLYCEROL--PROLIPOPROTEIN DIACYLGLYCERYL TRANSFERASE"/>
    <property type="match status" value="1"/>
</dbReference>
<dbReference type="NCBIfam" id="TIGR00544">
    <property type="entry name" value="lgt"/>
    <property type="match status" value="1"/>
</dbReference>
<comment type="subcellular location">
    <subcellularLocation>
        <location evidence="7">Cell membrane</location>
        <topology evidence="7">Multi-pass membrane protein</topology>
    </subcellularLocation>
</comment>
<keyword evidence="6 7" id="KW-0472">Membrane</keyword>
<dbReference type="GO" id="GO:0008961">
    <property type="term" value="F:phosphatidylglycerol-prolipoprotein diacylglyceryl transferase activity"/>
    <property type="evidence" value="ECO:0007669"/>
    <property type="project" value="UniProtKB-UniRule"/>
</dbReference>
<dbReference type="GO" id="GO:0042158">
    <property type="term" value="P:lipoprotein biosynthetic process"/>
    <property type="evidence" value="ECO:0007669"/>
    <property type="project" value="UniProtKB-UniRule"/>
</dbReference>
<feature type="transmembrane region" description="Helical" evidence="7">
    <location>
        <begin position="251"/>
        <end position="269"/>
    </location>
</feature>
<comment type="pathway">
    <text evidence="7">Protein modification; lipoprotein biosynthesis (diacylglyceryl transfer).</text>
</comment>
<feature type="transmembrane region" description="Helical" evidence="7">
    <location>
        <begin position="25"/>
        <end position="45"/>
    </location>
</feature>
<evidence type="ECO:0000256" key="5">
    <source>
        <dbReference type="ARBA" id="ARBA00022989"/>
    </source>
</evidence>
<keyword evidence="3 7" id="KW-0808">Transferase</keyword>
<feature type="transmembrane region" description="Helical" evidence="7">
    <location>
        <begin position="184"/>
        <end position="201"/>
    </location>
</feature>
<feature type="transmembrane region" description="Helical" evidence="7">
    <location>
        <begin position="129"/>
        <end position="149"/>
    </location>
</feature>
<dbReference type="HAMAP" id="MF_01147">
    <property type="entry name" value="Lgt"/>
    <property type="match status" value="1"/>
</dbReference>
<evidence type="ECO:0000256" key="4">
    <source>
        <dbReference type="ARBA" id="ARBA00022692"/>
    </source>
</evidence>
<keyword evidence="4 7" id="KW-0812">Transmembrane</keyword>
<protein>
    <recommendedName>
        <fullName evidence="7">Phosphatidylglycerol--prolipoprotein diacylglyceryl transferase</fullName>
        <ecNumber evidence="7">2.5.1.145</ecNumber>
    </recommendedName>
</protein>
<organism evidence="8 9">
    <name type="scientific">Candidatus Cryptobacteroides gallistercoris</name>
    <dbReference type="NCBI Taxonomy" id="2840765"/>
    <lineage>
        <taxon>Bacteria</taxon>
        <taxon>Pseudomonadati</taxon>
        <taxon>Bacteroidota</taxon>
        <taxon>Bacteroidia</taxon>
        <taxon>Bacteroidales</taxon>
        <taxon>Candidatus Cryptobacteroides</taxon>
    </lineage>
</organism>
<dbReference type="GO" id="GO:0005886">
    <property type="term" value="C:plasma membrane"/>
    <property type="evidence" value="ECO:0007669"/>
    <property type="project" value="UniProtKB-SubCell"/>
</dbReference>
<feature type="transmembrane region" description="Helical" evidence="7">
    <location>
        <begin position="99"/>
        <end position="117"/>
    </location>
</feature>
<dbReference type="PANTHER" id="PTHR30589">
    <property type="entry name" value="PROLIPOPROTEIN DIACYLGLYCERYL TRANSFERASE"/>
    <property type="match status" value="1"/>
</dbReference>
<comment type="catalytic activity">
    <reaction evidence="7">
        <text>L-cysteinyl-[prolipoprotein] + a 1,2-diacyl-sn-glycero-3-phospho-(1'-sn-glycerol) = an S-1,2-diacyl-sn-glyceryl-L-cysteinyl-[prolipoprotein] + sn-glycerol 1-phosphate + H(+)</text>
        <dbReference type="Rhea" id="RHEA:56712"/>
        <dbReference type="Rhea" id="RHEA-COMP:14679"/>
        <dbReference type="Rhea" id="RHEA-COMP:14680"/>
        <dbReference type="ChEBI" id="CHEBI:15378"/>
        <dbReference type="ChEBI" id="CHEBI:29950"/>
        <dbReference type="ChEBI" id="CHEBI:57685"/>
        <dbReference type="ChEBI" id="CHEBI:64716"/>
        <dbReference type="ChEBI" id="CHEBI:140658"/>
        <dbReference type="EC" id="2.5.1.145"/>
    </reaction>
</comment>
<evidence type="ECO:0000313" key="8">
    <source>
        <dbReference type="EMBL" id="MBO8453572.1"/>
    </source>
</evidence>
<accession>A0A940DQ49</accession>
<keyword evidence="2 7" id="KW-1003">Cell membrane</keyword>
<evidence type="ECO:0000256" key="6">
    <source>
        <dbReference type="ARBA" id="ARBA00023136"/>
    </source>
</evidence>
<keyword evidence="5 7" id="KW-1133">Transmembrane helix</keyword>